<dbReference type="GO" id="GO:0004553">
    <property type="term" value="F:hydrolase activity, hydrolyzing O-glycosyl compounds"/>
    <property type="evidence" value="ECO:0007669"/>
    <property type="project" value="InterPro"/>
</dbReference>
<protein>
    <recommendedName>
        <fullName evidence="1">GH16 domain-containing protein</fullName>
    </recommendedName>
</protein>
<dbReference type="AlphaFoldDB" id="A0A917UQY2"/>
<dbReference type="SUPFAM" id="SSF49899">
    <property type="entry name" value="Concanavalin A-like lectins/glucanases"/>
    <property type="match status" value="1"/>
</dbReference>
<dbReference type="InterPro" id="IPR000757">
    <property type="entry name" value="Beta-glucanase-like"/>
</dbReference>
<proteinExistence type="predicted"/>
<sequence>MDVTATAARSGYVLTFEDDFRAPHLDRTRWLPYYLPHWAGRDVSAARYALQGRGLHLQITEEQRPWHPAVDGALRVSSLQTGVLAGPVGSDAGQHRFHPDLRVTEPQPDSCLYTPRYGLFEVAFRADLPPGYLGAFWMIGVERHPTQSGEICICEVFGHERDPDGFRVRFGVKAIHDPALTTDMHSVRIPGRSADLHVYSAEWTPEHVTFRVDDAVVGQVPQSPAYPMQFMLNIYELPDLLPGGERRGPWPKTLDVAWVRGWQREVPQVPAHP</sequence>
<dbReference type="Proteomes" id="UP000635726">
    <property type="component" value="Unassembled WGS sequence"/>
</dbReference>
<reference evidence="2" key="2">
    <citation type="submission" date="2020-09" db="EMBL/GenBank/DDBJ databases">
        <authorList>
            <person name="Sun Q."/>
            <person name="Ohkuma M."/>
        </authorList>
    </citation>
    <scope>NUCLEOTIDE SEQUENCE</scope>
    <source>
        <strain evidence="2">JCM 14371</strain>
    </source>
</reference>
<gene>
    <name evidence="2" type="ORF">GCM10008939_22620</name>
</gene>
<evidence type="ECO:0000313" key="3">
    <source>
        <dbReference type="Proteomes" id="UP000635726"/>
    </source>
</evidence>
<evidence type="ECO:0000259" key="1">
    <source>
        <dbReference type="PROSITE" id="PS51762"/>
    </source>
</evidence>
<dbReference type="CDD" id="cd00413">
    <property type="entry name" value="Glyco_hydrolase_16"/>
    <property type="match status" value="1"/>
</dbReference>
<dbReference type="Gene3D" id="2.60.120.200">
    <property type="match status" value="1"/>
</dbReference>
<reference evidence="2" key="1">
    <citation type="journal article" date="2014" name="Int. J. Syst. Evol. Microbiol.">
        <title>Complete genome sequence of Corynebacterium casei LMG S-19264T (=DSM 44701T), isolated from a smear-ripened cheese.</title>
        <authorList>
            <consortium name="US DOE Joint Genome Institute (JGI-PGF)"/>
            <person name="Walter F."/>
            <person name="Albersmeier A."/>
            <person name="Kalinowski J."/>
            <person name="Ruckert C."/>
        </authorList>
    </citation>
    <scope>NUCLEOTIDE SEQUENCE</scope>
    <source>
        <strain evidence="2">JCM 14371</strain>
    </source>
</reference>
<dbReference type="InterPro" id="IPR013320">
    <property type="entry name" value="ConA-like_dom_sf"/>
</dbReference>
<dbReference type="EMBL" id="BMOE01000007">
    <property type="protein sequence ID" value="GGJ78128.1"/>
    <property type="molecule type" value="Genomic_DNA"/>
</dbReference>
<comment type="caution">
    <text evidence="2">The sequence shown here is derived from an EMBL/GenBank/DDBJ whole genome shotgun (WGS) entry which is preliminary data.</text>
</comment>
<evidence type="ECO:0000313" key="2">
    <source>
        <dbReference type="EMBL" id="GGJ78128.1"/>
    </source>
</evidence>
<dbReference type="Pfam" id="PF00722">
    <property type="entry name" value="Glyco_hydro_16"/>
    <property type="match status" value="1"/>
</dbReference>
<keyword evidence="3" id="KW-1185">Reference proteome</keyword>
<dbReference type="GO" id="GO:0005975">
    <property type="term" value="P:carbohydrate metabolic process"/>
    <property type="evidence" value="ECO:0007669"/>
    <property type="project" value="InterPro"/>
</dbReference>
<organism evidence="2 3">
    <name type="scientific">Deinococcus aquiradiocola</name>
    <dbReference type="NCBI Taxonomy" id="393059"/>
    <lineage>
        <taxon>Bacteria</taxon>
        <taxon>Thermotogati</taxon>
        <taxon>Deinococcota</taxon>
        <taxon>Deinococci</taxon>
        <taxon>Deinococcales</taxon>
        <taxon>Deinococcaceae</taxon>
        <taxon>Deinococcus</taxon>
    </lineage>
</organism>
<accession>A0A917UQY2</accession>
<name>A0A917UQY2_9DEIO</name>
<dbReference type="PROSITE" id="PS51762">
    <property type="entry name" value="GH16_2"/>
    <property type="match status" value="1"/>
</dbReference>
<feature type="domain" description="GH16" evidence="1">
    <location>
        <begin position="7"/>
        <end position="267"/>
    </location>
</feature>